<reference evidence="1 2" key="1">
    <citation type="submission" date="2016-04" db="EMBL/GenBank/DDBJ databases">
        <title>Complete genome sequence of natural rubber-degrading, novel Gram-negative bacterium, Rhizobacter gummiphilus strain NS21.</title>
        <authorList>
            <person name="Tabata M."/>
            <person name="Kasai D."/>
            <person name="Fukuda M."/>
        </authorList>
    </citation>
    <scope>NUCLEOTIDE SEQUENCE [LARGE SCALE GENOMIC DNA]</scope>
    <source>
        <strain evidence="1 2">NS21</strain>
    </source>
</reference>
<dbReference type="PROSITE" id="PS50213">
    <property type="entry name" value="FAS1"/>
    <property type="match status" value="1"/>
</dbReference>
<name>A0A1W6LAS1_9BURK</name>
<dbReference type="STRING" id="946333.A4W93_16245"/>
<dbReference type="SUPFAM" id="SSF82153">
    <property type="entry name" value="FAS1 domain"/>
    <property type="match status" value="1"/>
</dbReference>
<dbReference type="AlphaFoldDB" id="A0A1W6LAS1"/>
<dbReference type="Gene3D" id="2.30.180.10">
    <property type="entry name" value="FAS1 domain"/>
    <property type="match status" value="1"/>
</dbReference>
<dbReference type="EMBL" id="CP015118">
    <property type="protein sequence ID" value="ARN21324.1"/>
    <property type="molecule type" value="Genomic_DNA"/>
</dbReference>
<dbReference type="PANTHER" id="PTHR10900">
    <property type="entry name" value="PERIOSTIN-RELATED"/>
    <property type="match status" value="1"/>
</dbReference>
<dbReference type="Pfam" id="PF02469">
    <property type="entry name" value="Fasciclin"/>
    <property type="match status" value="1"/>
</dbReference>
<dbReference type="RefSeq" id="WP_085751614.1">
    <property type="nucleotide sequence ID" value="NZ_BSPR01000013.1"/>
</dbReference>
<dbReference type="PROSITE" id="PS51257">
    <property type="entry name" value="PROKAR_LIPOPROTEIN"/>
    <property type="match status" value="1"/>
</dbReference>
<dbReference type="KEGG" id="rgu:A4W93_16245"/>
<evidence type="ECO:0000313" key="1">
    <source>
        <dbReference type="EMBL" id="ARN21324.1"/>
    </source>
</evidence>
<keyword evidence="2" id="KW-1185">Reference proteome</keyword>
<dbReference type="PANTHER" id="PTHR10900:SF77">
    <property type="entry name" value="FI19380P1"/>
    <property type="match status" value="1"/>
</dbReference>
<dbReference type="InterPro" id="IPR050904">
    <property type="entry name" value="Adhesion/Biosynth-related"/>
</dbReference>
<proteinExistence type="predicted"/>
<dbReference type="Proteomes" id="UP000193427">
    <property type="component" value="Chromosome"/>
</dbReference>
<protein>
    <submittedName>
        <fullName evidence="1">Fasciclin</fullName>
    </submittedName>
</protein>
<dbReference type="InterPro" id="IPR000782">
    <property type="entry name" value="FAS1_domain"/>
</dbReference>
<dbReference type="OrthoDB" id="9800666at2"/>
<dbReference type="FunFam" id="2.30.180.10:FF:000032">
    <property type="entry name" value="Fasciclin domain-containing protein, putative"/>
    <property type="match status" value="1"/>
</dbReference>
<dbReference type="InterPro" id="IPR036378">
    <property type="entry name" value="FAS1_dom_sf"/>
</dbReference>
<gene>
    <name evidence="1" type="ORF">A4W93_16245</name>
</gene>
<evidence type="ECO:0000313" key="2">
    <source>
        <dbReference type="Proteomes" id="UP000193427"/>
    </source>
</evidence>
<dbReference type="SMART" id="SM00554">
    <property type="entry name" value="FAS1"/>
    <property type="match status" value="1"/>
</dbReference>
<organism evidence="1 2">
    <name type="scientific">Piscinibacter gummiphilus</name>
    <dbReference type="NCBI Taxonomy" id="946333"/>
    <lineage>
        <taxon>Bacteria</taxon>
        <taxon>Pseudomonadati</taxon>
        <taxon>Pseudomonadota</taxon>
        <taxon>Betaproteobacteria</taxon>
        <taxon>Burkholderiales</taxon>
        <taxon>Sphaerotilaceae</taxon>
        <taxon>Piscinibacter</taxon>
    </lineage>
</organism>
<sequence length="163" mass="16952">MMKKRSWLLASTAAAALFLVGCASTPAPKTVAQTIAETPQLSTLNKLIVDNGLTDALNAAGPFTVFAPTDDAFKAVPAKAWESLSKDKARVVALLKFHVVPGTMTSDNVRNGNAPTLNGANVALSKSGTFITIEDAVVTTPDLKATNGVVHVIDRVLTPPAAK</sequence>
<accession>A0A1W6LAS1</accession>
<dbReference type="GO" id="GO:0005615">
    <property type="term" value="C:extracellular space"/>
    <property type="evidence" value="ECO:0007669"/>
    <property type="project" value="TreeGrafter"/>
</dbReference>